<dbReference type="PANTHER" id="PTHR30606">
    <property type="entry name" value="LIPID A BIOSYNTHESIS LAUROYL ACYLTRANSFERASE"/>
    <property type="match status" value="1"/>
</dbReference>
<dbReference type="Pfam" id="PF03279">
    <property type="entry name" value="Lip_A_acyltrans"/>
    <property type="match status" value="1"/>
</dbReference>
<dbReference type="NCBIfam" id="NF005919">
    <property type="entry name" value="PRK07920.1"/>
    <property type="match status" value="1"/>
</dbReference>
<evidence type="ECO:0000256" key="6">
    <source>
        <dbReference type="ARBA" id="ARBA00023315"/>
    </source>
</evidence>
<gene>
    <name evidence="8" type="ORF">BKA03_001444</name>
</gene>
<dbReference type="GO" id="GO:0005886">
    <property type="term" value="C:plasma membrane"/>
    <property type="evidence" value="ECO:0007669"/>
    <property type="project" value="UniProtKB-SubCell"/>
</dbReference>
<evidence type="ECO:0000256" key="4">
    <source>
        <dbReference type="ARBA" id="ARBA00022679"/>
    </source>
</evidence>
<keyword evidence="7" id="KW-0732">Signal</keyword>
<keyword evidence="3" id="KW-0997">Cell inner membrane</keyword>
<evidence type="ECO:0000313" key="8">
    <source>
        <dbReference type="EMBL" id="NYI41325.1"/>
    </source>
</evidence>
<keyword evidence="5" id="KW-0472">Membrane</keyword>
<keyword evidence="4 8" id="KW-0808">Transferase</keyword>
<dbReference type="EMBL" id="JACBZO010000001">
    <property type="protein sequence ID" value="NYI41325.1"/>
    <property type="molecule type" value="Genomic_DNA"/>
</dbReference>
<protein>
    <submittedName>
        <fullName evidence="8">KDO2-lipid IV(A) lauroyltransferase</fullName>
        <ecNumber evidence="8">2.3.1.241</ecNumber>
    </submittedName>
</protein>
<organism evidence="8 9">
    <name type="scientific">Demequina lutea</name>
    <dbReference type="NCBI Taxonomy" id="431489"/>
    <lineage>
        <taxon>Bacteria</taxon>
        <taxon>Bacillati</taxon>
        <taxon>Actinomycetota</taxon>
        <taxon>Actinomycetes</taxon>
        <taxon>Micrococcales</taxon>
        <taxon>Demequinaceae</taxon>
        <taxon>Demequina</taxon>
    </lineage>
</organism>
<keyword evidence="6 8" id="KW-0012">Acyltransferase</keyword>
<dbReference type="EC" id="2.3.1.241" evidence="8"/>
<evidence type="ECO:0000256" key="5">
    <source>
        <dbReference type="ARBA" id="ARBA00023136"/>
    </source>
</evidence>
<evidence type="ECO:0000256" key="1">
    <source>
        <dbReference type="ARBA" id="ARBA00004533"/>
    </source>
</evidence>
<evidence type="ECO:0000256" key="2">
    <source>
        <dbReference type="ARBA" id="ARBA00022475"/>
    </source>
</evidence>
<evidence type="ECO:0000256" key="3">
    <source>
        <dbReference type="ARBA" id="ARBA00022519"/>
    </source>
</evidence>
<dbReference type="PANTHER" id="PTHR30606:SF10">
    <property type="entry name" value="PHOSPHATIDYLINOSITOL MANNOSIDE ACYLTRANSFERASE"/>
    <property type="match status" value="1"/>
</dbReference>
<reference evidence="8 9" key="1">
    <citation type="submission" date="2020-07" db="EMBL/GenBank/DDBJ databases">
        <title>Sequencing the genomes of 1000 actinobacteria strains.</title>
        <authorList>
            <person name="Klenk H.-P."/>
        </authorList>
    </citation>
    <scope>NUCLEOTIDE SEQUENCE [LARGE SCALE GENOMIC DNA]</scope>
    <source>
        <strain evidence="8 9">DSM 19970</strain>
    </source>
</reference>
<comment type="subcellular location">
    <subcellularLocation>
        <location evidence="1">Cell inner membrane</location>
    </subcellularLocation>
</comment>
<feature type="signal peptide" evidence="7">
    <location>
        <begin position="1"/>
        <end position="22"/>
    </location>
</feature>
<name>A0A7Z0CK38_9MICO</name>
<dbReference type="Proteomes" id="UP000547973">
    <property type="component" value="Unassembled WGS sequence"/>
</dbReference>
<keyword evidence="2" id="KW-1003">Cell membrane</keyword>
<dbReference type="AlphaFoldDB" id="A0A7Z0CK38"/>
<comment type="caution">
    <text evidence="8">The sequence shown here is derived from an EMBL/GenBank/DDBJ whole genome shotgun (WGS) entry which is preliminary data.</text>
</comment>
<dbReference type="InterPro" id="IPR004960">
    <property type="entry name" value="LipA_acyltrans"/>
</dbReference>
<accession>A0A7Z0CK38</accession>
<evidence type="ECO:0000313" key="9">
    <source>
        <dbReference type="Proteomes" id="UP000547973"/>
    </source>
</evidence>
<evidence type="ECO:0000256" key="7">
    <source>
        <dbReference type="SAM" id="SignalP"/>
    </source>
</evidence>
<dbReference type="GO" id="GO:0009247">
    <property type="term" value="P:glycolipid biosynthetic process"/>
    <property type="evidence" value="ECO:0007669"/>
    <property type="project" value="UniProtKB-ARBA"/>
</dbReference>
<keyword evidence="9" id="KW-1185">Reference proteome</keyword>
<sequence length="281" mass="30882">MSVIRGAAWALAMYGWATHAKAATYLEQNLANVTGLTGRPLRALARRGMASTARYYAETLELARMKPAAVDARVRLEGYEGVKDAIAAHTGTVAVLGHNGNWDLIGAYACRNIIKITAVAEVLKPREVFNEFVALREQWGMRILGHEGGATFRELIRLTRSERTLVCLLSDRDLSGKGIQVQMWGHGVRVAPGPAALAHAAHAALIPVGVYYERLHGSRRRAAKSRWGTVLAFGMPLYPDDFVGEDKVSAMSQAWANQLAAAVSRHPEDWHMLQRFGWIEA</sequence>
<feature type="chain" id="PRO_5038875867" evidence="7">
    <location>
        <begin position="23"/>
        <end position="281"/>
    </location>
</feature>
<dbReference type="GO" id="GO:0008913">
    <property type="term" value="F:Kdo2-lipid IVA acyltransferase activity"/>
    <property type="evidence" value="ECO:0007669"/>
    <property type="project" value="UniProtKB-EC"/>
</dbReference>
<proteinExistence type="predicted"/>